<keyword evidence="1" id="KW-0472">Membrane</keyword>
<evidence type="ECO:0000256" key="1">
    <source>
        <dbReference type="SAM" id="Phobius"/>
    </source>
</evidence>
<feature type="transmembrane region" description="Helical" evidence="1">
    <location>
        <begin position="47"/>
        <end position="71"/>
    </location>
</feature>
<keyword evidence="1" id="KW-1133">Transmembrane helix</keyword>
<accession>A0A0R1S6P2</accession>
<name>A0A0R1S6P2_9LACO</name>
<keyword evidence="1" id="KW-0812">Transmembrane</keyword>
<evidence type="ECO:0000313" key="3">
    <source>
        <dbReference type="Proteomes" id="UP000052013"/>
    </source>
</evidence>
<sequence>MSPRVIEFLGFVPIVIMSALWFENLFIQHLGHLPSINWPNLIASVPTLISAVVSKNLLIIVIVGVVSLAILRLGFGM</sequence>
<dbReference type="EMBL" id="AZEY01000108">
    <property type="protein sequence ID" value="KRL62522.1"/>
    <property type="molecule type" value="Genomic_DNA"/>
</dbReference>
<protein>
    <recommendedName>
        <fullName evidence="4">Branched-chain amino acid transport</fullName>
    </recommendedName>
</protein>
<reference evidence="2 3" key="1">
    <citation type="journal article" date="2015" name="Genome Announc.">
        <title>Expanding the biotechnology potential of lactobacilli through comparative genomics of 213 strains and associated genera.</title>
        <authorList>
            <person name="Sun Z."/>
            <person name="Harris H.M."/>
            <person name="McCann A."/>
            <person name="Guo C."/>
            <person name="Argimon S."/>
            <person name="Zhang W."/>
            <person name="Yang X."/>
            <person name="Jeffery I.B."/>
            <person name="Cooney J.C."/>
            <person name="Kagawa T.F."/>
            <person name="Liu W."/>
            <person name="Song Y."/>
            <person name="Salvetti E."/>
            <person name="Wrobel A."/>
            <person name="Rasinkangas P."/>
            <person name="Parkhill J."/>
            <person name="Rea M.C."/>
            <person name="O'Sullivan O."/>
            <person name="Ritari J."/>
            <person name="Douillard F.P."/>
            <person name="Paul Ross R."/>
            <person name="Yang R."/>
            <person name="Briner A.E."/>
            <person name="Felis G.E."/>
            <person name="de Vos W.M."/>
            <person name="Barrangou R."/>
            <person name="Klaenhammer T.R."/>
            <person name="Caufield P.W."/>
            <person name="Cui Y."/>
            <person name="Zhang H."/>
            <person name="O'Toole P.W."/>
        </authorList>
    </citation>
    <scope>NUCLEOTIDE SEQUENCE [LARGE SCALE GENOMIC DNA]</scope>
    <source>
        <strain evidence="2 3">DSM 14421</strain>
    </source>
</reference>
<gene>
    <name evidence="2" type="ORF">FC85_GL002035</name>
</gene>
<dbReference type="AlphaFoldDB" id="A0A0R1S6P2"/>
<proteinExistence type="predicted"/>
<evidence type="ECO:0008006" key="4">
    <source>
        <dbReference type="Google" id="ProtNLM"/>
    </source>
</evidence>
<dbReference type="PATRIC" id="fig|1423739.3.peg.2121"/>
<dbReference type="Proteomes" id="UP000052013">
    <property type="component" value="Unassembled WGS sequence"/>
</dbReference>
<dbReference type="Pfam" id="PF05437">
    <property type="entry name" value="AzlD"/>
    <property type="match status" value="1"/>
</dbReference>
<evidence type="ECO:0000313" key="2">
    <source>
        <dbReference type="EMBL" id="KRL62522.1"/>
    </source>
</evidence>
<dbReference type="InterPro" id="IPR008407">
    <property type="entry name" value="Brnchd-chn_aa_trnsp_AzlD"/>
</dbReference>
<organism evidence="2 3">
    <name type="scientific">Lentilactobacillus diolivorans DSM 14421</name>
    <dbReference type="NCBI Taxonomy" id="1423739"/>
    <lineage>
        <taxon>Bacteria</taxon>
        <taxon>Bacillati</taxon>
        <taxon>Bacillota</taxon>
        <taxon>Bacilli</taxon>
        <taxon>Lactobacillales</taxon>
        <taxon>Lactobacillaceae</taxon>
        <taxon>Lentilactobacillus</taxon>
    </lineage>
</organism>
<dbReference type="STRING" id="1423739.FC85_GL002035"/>
<feature type="transmembrane region" description="Helical" evidence="1">
    <location>
        <begin position="7"/>
        <end position="27"/>
    </location>
</feature>
<comment type="caution">
    <text evidence="2">The sequence shown here is derived from an EMBL/GenBank/DDBJ whole genome shotgun (WGS) entry which is preliminary data.</text>
</comment>